<dbReference type="InterPro" id="IPR000629">
    <property type="entry name" value="RNA-helicase_DEAD-box_CS"/>
</dbReference>
<comment type="similarity">
    <text evidence="7">Belongs to the DEAD box helicase family.</text>
</comment>
<dbReference type="CDD" id="cd17941">
    <property type="entry name" value="DEADc_DDX10"/>
    <property type="match status" value="1"/>
</dbReference>
<feature type="coiled-coil region" evidence="9">
    <location>
        <begin position="612"/>
        <end position="642"/>
    </location>
</feature>
<dbReference type="STRING" id="88036.D8RR30"/>
<dbReference type="InterPro" id="IPR001650">
    <property type="entry name" value="Helicase_C-like"/>
</dbReference>
<dbReference type="PROSITE" id="PS51194">
    <property type="entry name" value="HELICASE_CTER"/>
    <property type="match status" value="1"/>
</dbReference>
<feature type="domain" description="Helicase ATP-binding" evidence="10">
    <location>
        <begin position="86"/>
        <end position="262"/>
    </location>
</feature>
<dbReference type="CDD" id="cd18787">
    <property type="entry name" value="SF2_C_DEAD"/>
    <property type="match status" value="1"/>
</dbReference>
<proteinExistence type="inferred from homology"/>
<dbReference type="Pfam" id="PF13959">
    <property type="entry name" value="CTE_SPB4"/>
    <property type="match status" value="1"/>
</dbReference>
<evidence type="ECO:0000256" key="5">
    <source>
        <dbReference type="ARBA" id="ARBA00022884"/>
    </source>
</evidence>
<dbReference type="InterPro" id="IPR014001">
    <property type="entry name" value="Helicase_ATP-bd"/>
</dbReference>
<evidence type="ECO:0000256" key="9">
    <source>
        <dbReference type="SAM" id="Coils"/>
    </source>
</evidence>
<evidence type="ECO:0000256" key="6">
    <source>
        <dbReference type="PROSITE-ProRule" id="PRU00552"/>
    </source>
</evidence>
<accession>D8RR30</accession>
<dbReference type="PROSITE" id="PS51195">
    <property type="entry name" value="Q_MOTIF"/>
    <property type="match status" value="1"/>
</dbReference>
<keyword evidence="2 7" id="KW-0378">Hydrolase</keyword>
<feature type="short sequence motif" description="Q motif" evidence="6">
    <location>
        <begin position="55"/>
        <end position="83"/>
    </location>
</feature>
<dbReference type="SMART" id="SM01178">
    <property type="entry name" value="DUF4217"/>
    <property type="match status" value="1"/>
</dbReference>
<dbReference type="GO" id="GO:0005634">
    <property type="term" value="C:nucleus"/>
    <property type="evidence" value="ECO:0000318"/>
    <property type="project" value="GO_Central"/>
</dbReference>
<comment type="catalytic activity">
    <reaction evidence="8">
        <text>ATP + H2O = ADP + phosphate + H(+)</text>
        <dbReference type="Rhea" id="RHEA:13065"/>
        <dbReference type="ChEBI" id="CHEBI:15377"/>
        <dbReference type="ChEBI" id="CHEBI:15378"/>
        <dbReference type="ChEBI" id="CHEBI:30616"/>
        <dbReference type="ChEBI" id="CHEBI:43474"/>
        <dbReference type="ChEBI" id="CHEBI:456216"/>
        <dbReference type="EC" id="3.6.4.13"/>
    </reaction>
</comment>
<dbReference type="GO" id="GO:0003723">
    <property type="term" value="F:RNA binding"/>
    <property type="evidence" value="ECO:0007669"/>
    <property type="project" value="UniProtKB-UniRule"/>
</dbReference>
<dbReference type="SUPFAM" id="SSF52540">
    <property type="entry name" value="P-loop containing nucleoside triphosphate hydrolases"/>
    <property type="match status" value="2"/>
</dbReference>
<evidence type="ECO:0000259" key="12">
    <source>
        <dbReference type="PROSITE" id="PS51195"/>
    </source>
</evidence>
<dbReference type="PROSITE" id="PS00039">
    <property type="entry name" value="DEAD_ATP_HELICASE"/>
    <property type="match status" value="1"/>
</dbReference>
<gene>
    <name evidence="13" type="ORF">SELMODRAFT_99840</name>
</gene>
<dbReference type="Pfam" id="PF00270">
    <property type="entry name" value="DEAD"/>
    <property type="match status" value="1"/>
</dbReference>
<name>D8RR30_SELML</name>
<dbReference type="Proteomes" id="UP000001514">
    <property type="component" value="Unassembled WGS sequence"/>
</dbReference>
<dbReference type="InterPro" id="IPR011545">
    <property type="entry name" value="DEAD/DEAH_box_helicase_dom"/>
</dbReference>
<keyword evidence="1 7" id="KW-0547">Nucleotide-binding</keyword>
<dbReference type="Gene3D" id="3.40.50.300">
    <property type="entry name" value="P-loop containing nucleotide triphosphate hydrolases"/>
    <property type="match status" value="2"/>
</dbReference>
<keyword evidence="14" id="KW-1185">Reference proteome</keyword>
<feature type="domain" description="Helicase C-terminal" evidence="11">
    <location>
        <begin position="288"/>
        <end position="446"/>
    </location>
</feature>
<dbReference type="EMBL" id="GL377587">
    <property type="protein sequence ID" value="EFJ25172.1"/>
    <property type="molecule type" value="Genomic_DNA"/>
</dbReference>
<dbReference type="GO" id="GO:0016887">
    <property type="term" value="F:ATP hydrolysis activity"/>
    <property type="evidence" value="ECO:0007669"/>
    <property type="project" value="RHEA"/>
</dbReference>
<evidence type="ECO:0000256" key="1">
    <source>
        <dbReference type="ARBA" id="ARBA00022741"/>
    </source>
</evidence>
<keyword evidence="5 8" id="KW-0694">RNA-binding</keyword>
<dbReference type="AlphaFoldDB" id="D8RR30"/>
<keyword evidence="9" id="KW-0175">Coiled coil</keyword>
<evidence type="ECO:0000259" key="11">
    <source>
        <dbReference type="PROSITE" id="PS51194"/>
    </source>
</evidence>
<evidence type="ECO:0000259" key="10">
    <source>
        <dbReference type="PROSITE" id="PS51192"/>
    </source>
</evidence>
<dbReference type="GO" id="GO:0005524">
    <property type="term" value="F:ATP binding"/>
    <property type="evidence" value="ECO:0007669"/>
    <property type="project" value="UniProtKB-UniRule"/>
</dbReference>
<sequence length="694" mass="77494">MKKRRKSGPGNSSDFLEKWIRAEALAPGSNPMAIKLPRQVLVNPATGFKPYAGASRFDQLPLSGKTLKGLKEAKYESMTEIQRAALPHALAGRDVLGAAKTGSGKTLAFLIPLVEKLYRLRWRSGHGLAGIVISPTRELAEQIFLELGKVAKHHRFLTRGLLIGGSHDVGLESNRVGELCILVATPGRLLHHLHQTATLDCTYLQVLVLDEADRILDSGFARELTDILAALPNQRQTLLFSATQTRSVSDLARLSLRDPEYLAVHSESAVATPATLQQKVVIVKLHRKIETLWRFIKTRLSSKLLVFLSTCTQVKFVYGAFKHLRPGVPLSCLHGRQKQGKRDLVFSNFNQARPSVLFATDIAARGLDFPAVDWVVQVDCPEDVETYIHRVGRTARNKLKGKSLLLLDPSEVKMIELLRQHKIPIEEAAEAAPRGESCDLSQQIGAWLSKDPGLKHSAQRAFVTYVRSVVLQRNKEVFNVGKLPLPEFAFSLGLAIAPRIRFLGKQAASVKNESQSLKNELAKSSSSSSKVAGEVKSCAADEDGDLFMRLKKRGRDFLFGVLEDGSLFSSCRHKKTKRLKIDARSGTGQRLVFDEDGSSQDERGGKELWSSNARIAERYKRLQQEMKERDRQDKVLERLRLRDKRLKRKARERKLDLIDEDMSEQGDDKPELLDSLSLADQEALALKLLSRSNH</sequence>
<evidence type="ECO:0000256" key="4">
    <source>
        <dbReference type="ARBA" id="ARBA00022840"/>
    </source>
</evidence>
<dbReference type="eggNOG" id="KOG0343">
    <property type="taxonomic scope" value="Eukaryota"/>
</dbReference>
<dbReference type="GO" id="GO:0006364">
    <property type="term" value="P:rRNA processing"/>
    <property type="evidence" value="ECO:0000318"/>
    <property type="project" value="GO_Central"/>
</dbReference>
<dbReference type="InParanoid" id="D8RR30"/>
<dbReference type="InterPro" id="IPR014014">
    <property type="entry name" value="RNA_helicase_DEAD_Q_motif"/>
</dbReference>
<dbReference type="PANTHER" id="PTHR24031">
    <property type="entry name" value="RNA HELICASE"/>
    <property type="match status" value="1"/>
</dbReference>
<dbReference type="SMART" id="SM00487">
    <property type="entry name" value="DEXDc"/>
    <property type="match status" value="1"/>
</dbReference>
<dbReference type="InterPro" id="IPR027417">
    <property type="entry name" value="P-loop_NTPase"/>
</dbReference>
<evidence type="ECO:0000256" key="7">
    <source>
        <dbReference type="RuleBase" id="RU000492"/>
    </source>
</evidence>
<evidence type="ECO:0000256" key="2">
    <source>
        <dbReference type="ARBA" id="ARBA00022801"/>
    </source>
</evidence>
<dbReference type="EC" id="3.6.4.13" evidence="8"/>
<feature type="domain" description="DEAD-box RNA helicase Q" evidence="12">
    <location>
        <begin position="55"/>
        <end position="83"/>
    </location>
</feature>
<comment type="function">
    <text evidence="8">RNA helicase.</text>
</comment>
<dbReference type="Pfam" id="PF00271">
    <property type="entry name" value="Helicase_C"/>
    <property type="match status" value="1"/>
</dbReference>
<dbReference type="Gramene" id="EFJ25172">
    <property type="protein sequence ID" value="EFJ25172"/>
    <property type="gene ID" value="SELMODRAFT_99840"/>
</dbReference>
<dbReference type="HOGENOM" id="CLU_003041_26_1_1"/>
<evidence type="ECO:0000256" key="8">
    <source>
        <dbReference type="RuleBase" id="RU365068"/>
    </source>
</evidence>
<keyword evidence="3 7" id="KW-0347">Helicase</keyword>
<dbReference type="SMART" id="SM00490">
    <property type="entry name" value="HELICc"/>
    <property type="match status" value="1"/>
</dbReference>
<protein>
    <recommendedName>
        <fullName evidence="8">ATP-dependent RNA helicase</fullName>
        <ecNumber evidence="8">3.6.4.13</ecNumber>
    </recommendedName>
</protein>
<dbReference type="InterPro" id="IPR025313">
    <property type="entry name" value="SPB4-like_CTE"/>
</dbReference>
<organism evidence="14">
    <name type="scientific">Selaginella moellendorffii</name>
    <name type="common">Spikemoss</name>
    <dbReference type="NCBI Taxonomy" id="88036"/>
    <lineage>
        <taxon>Eukaryota</taxon>
        <taxon>Viridiplantae</taxon>
        <taxon>Streptophyta</taxon>
        <taxon>Embryophyta</taxon>
        <taxon>Tracheophyta</taxon>
        <taxon>Lycopodiopsida</taxon>
        <taxon>Selaginellales</taxon>
        <taxon>Selaginellaceae</taxon>
        <taxon>Selaginella</taxon>
    </lineage>
</organism>
<dbReference type="OMA" id="LYRERWC"/>
<keyword evidence="4 7" id="KW-0067">ATP-binding</keyword>
<evidence type="ECO:0000313" key="14">
    <source>
        <dbReference type="Proteomes" id="UP000001514"/>
    </source>
</evidence>
<dbReference type="GO" id="GO:0003724">
    <property type="term" value="F:RNA helicase activity"/>
    <property type="evidence" value="ECO:0007669"/>
    <property type="project" value="UniProtKB-EC"/>
</dbReference>
<evidence type="ECO:0000256" key="3">
    <source>
        <dbReference type="ARBA" id="ARBA00022806"/>
    </source>
</evidence>
<reference evidence="13 14" key="1">
    <citation type="journal article" date="2011" name="Science">
        <title>The Selaginella genome identifies genetic changes associated with the evolution of vascular plants.</title>
        <authorList>
            <person name="Banks J.A."/>
            <person name="Nishiyama T."/>
            <person name="Hasebe M."/>
            <person name="Bowman J.L."/>
            <person name="Gribskov M."/>
            <person name="dePamphilis C."/>
            <person name="Albert V.A."/>
            <person name="Aono N."/>
            <person name="Aoyama T."/>
            <person name="Ambrose B.A."/>
            <person name="Ashton N.W."/>
            <person name="Axtell M.J."/>
            <person name="Barker E."/>
            <person name="Barker M.S."/>
            <person name="Bennetzen J.L."/>
            <person name="Bonawitz N.D."/>
            <person name="Chapple C."/>
            <person name="Cheng C."/>
            <person name="Correa L.G."/>
            <person name="Dacre M."/>
            <person name="DeBarry J."/>
            <person name="Dreyer I."/>
            <person name="Elias M."/>
            <person name="Engstrom E.M."/>
            <person name="Estelle M."/>
            <person name="Feng L."/>
            <person name="Finet C."/>
            <person name="Floyd S.K."/>
            <person name="Frommer W.B."/>
            <person name="Fujita T."/>
            <person name="Gramzow L."/>
            <person name="Gutensohn M."/>
            <person name="Harholt J."/>
            <person name="Hattori M."/>
            <person name="Heyl A."/>
            <person name="Hirai T."/>
            <person name="Hiwatashi Y."/>
            <person name="Ishikawa M."/>
            <person name="Iwata M."/>
            <person name="Karol K.G."/>
            <person name="Koehler B."/>
            <person name="Kolukisaoglu U."/>
            <person name="Kubo M."/>
            <person name="Kurata T."/>
            <person name="Lalonde S."/>
            <person name="Li K."/>
            <person name="Li Y."/>
            <person name="Litt A."/>
            <person name="Lyons E."/>
            <person name="Manning G."/>
            <person name="Maruyama T."/>
            <person name="Michael T.P."/>
            <person name="Mikami K."/>
            <person name="Miyazaki S."/>
            <person name="Morinaga S."/>
            <person name="Murata T."/>
            <person name="Mueller-Roeber B."/>
            <person name="Nelson D.R."/>
            <person name="Obara M."/>
            <person name="Oguri Y."/>
            <person name="Olmstead R.G."/>
            <person name="Onodera N."/>
            <person name="Petersen B.L."/>
            <person name="Pils B."/>
            <person name="Prigge M."/>
            <person name="Rensing S.A."/>
            <person name="Riano-Pachon D.M."/>
            <person name="Roberts A.W."/>
            <person name="Sato Y."/>
            <person name="Scheller H.V."/>
            <person name="Schulz B."/>
            <person name="Schulz C."/>
            <person name="Shakirov E.V."/>
            <person name="Shibagaki N."/>
            <person name="Shinohara N."/>
            <person name="Shippen D.E."/>
            <person name="Soerensen I."/>
            <person name="Sotooka R."/>
            <person name="Sugimoto N."/>
            <person name="Sugita M."/>
            <person name="Sumikawa N."/>
            <person name="Tanurdzic M."/>
            <person name="Theissen G."/>
            <person name="Ulvskov P."/>
            <person name="Wakazuki S."/>
            <person name="Weng J.K."/>
            <person name="Willats W.W."/>
            <person name="Wipf D."/>
            <person name="Wolf P.G."/>
            <person name="Yang L."/>
            <person name="Zimmer A.D."/>
            <person name="Zhu Q."/>
            <person name="Mitros T."/>
            <person name="Hellsten U."/>
            <person name="Loque D."/>
            <person name="Otillar R."/>
            <person name="Salamov A."/>
            <person name="Schmutz J."/>
            <person name="Shapiro H."/>
            <person name="Lindquist E."/>
            <person name="Lucas S."/>
            <person name="Rokhsar D."/>
            <person name="Grigoriev I.V."/>
        </authorList>
    </citation>
    <scope>NUCLEOTIDE SEQUENCE [LARGE SCALE GENOMIC DNA]</scope>
</reference>
<comment type="domain">
    <text evidence="8">The Q motif is unique to and characteristic of the DEAD box family of RNA helicases and controls ATP binding and hydrolysis.</text>
</comment>
<evidence type="ECO:0000313" key="13">
    <source>
        <dbReference type="EMBL" id="EFJ25172.1"/>
    </source>
</evidence>
<dbReference type="KEGG" id="smo:SELMODRAFT_99840"/>
<dbReference type="PROSITE" id="PS51192">
    <property type="entry name" value="HELICASE_ATP_BIND_1"/>
    <property type="match status" value="1"/>
</dbReference>